<comment type="caution">
    <text evidence="15">The sequence shown here is derived from an EMBL/GenBank/DDBJ whole genome shotgun (WGS) entry which is preliminary data.</text>
</comment>
<comment type="similarity">
    <text evidence="1">Belongs to the four-carbon acid sugar kinase family.</text>
</comment>
<evidence type="ECO:0000256" key="10">
    <source>
        <dbReference type="ARBA" id="ARBA00039095"/>
    </source>
</evidence>
<evidence type="ECO:0000256" key="2">
    <source>
        <dbReference type="ARBA" id="ARBA00022679"/>
    </source>
</evidence>
<dbReference type="Gene3D" id="3.40.980.20">
    <property type="entry name" value="Four-carbon acid sugar kinase, nucleotide binding domain"/>
    <property type="match status" value="1"/>
</dbReference>
<comment type="catalytic activity">
    <reaction evidence="8">
        <text>3-dehydro-D-erythronate + ATP = 3-dehydro-4-O-phospho-D-erythronate + ADP + H(+)</text>
        <dbReference type="Rhea" id="RHEA:52556"/>
        <dbReference type="ChEBI" id="CHEBI:15378"/>
        <dbReference type="ChEBI" id="CHEBI:30616"/>
        <dbReference type="ChEBI" id="CHEBI:57958"/>
        <dbReference type="ChEBI" id="CHEBI:136593"/>
        <dbReference type="ChEBI" id="CHEBI:456216"/>
        <dbReference type="EC" id="2.7.1.217"/>
    </reaction>
</comment>
<gene>
    <name evidence="15" type="primary">otnK</name>
    <name evidence="15" type="ORF">Rcae01_05095</name>
</gene>
<evidence type="ECO:0000256" key="1">
    <source>
        <dbReference type="ARBA" id="ARBA00005715"/>
    </source>
</evidence>
<evidence type="ECO:0000256" key="6">
    <source>
        <dbReference type="ARBA" id="ARBA00023277"/>
    </source>
</evidence>
<evidence type="ECO:0000313" key="15">
    <source>
        <dbReference type="EMBL" id="GAA5509595.1"/>
    </source>
</evidence>
<keyword evidence="2" id="KW-0808">Transferase</keyword>
<dbReference type="InterPro" id="IPR042213">
    <property type="entry name" value="NBD_C_sf"/>
</dbReference>
<evidence type="ECO:0000256" key="8">
    <source>
        <dbReference type="ARBA" id="ARBA00036346"/>
    </source>
</evidence>
<evidence type="ECO:0000256" key="9">
    <source>
        <dbReference type="ARBA" id="ARBA00037335"/>
    </source>
</evidence>
<dbReference type="GO" id="GO:0016301">
    <property type="term" value="F:kinase activity"/>
    <property type="evidence" value="ECO:0007669"/>
    <property type="project" value="UniProtKB-KW"/>
</dbReference>
<accession>A0ABP9VWS2</accession>
<evidence type="ECO:0000313" key="16">
    <source>
        <dbReference type="Proteomes" id="UP001416858"/>
    </source>
</evidence>
<keyword evidence="16" id="KW-1185">Reference proteome</keyword>
<comment type="catalytic activity">
    <reaction evidence="7">
        <text>3-dehydro-L-erythronate + ATP = 3-dehydro-4-O-phospho-L-erythronate + ADP + H(+)</text>
        <dbReference type="Rhea" id="RHEA:52552"/>
        <dbReference type="ChEBI" id="CHEBI:15378"/>
        <dbReference type="ChEBI" id="CHEBI:30616"/>
        <dbReference type="ChEBI" id="CHEBI:136592"/>
        <dbReference type="ChEBI" id="CHEBI:136670"/>
        <dbReference type="ChEBI" id="CHEBI:456216"/>
        <dbReference type="EC" id="2.7.1.217"/>
    </reaction>
</comment>
<proteinExistence type="inferred from homology"/>
<keyword evidence="5" id="KW-0067">ATP-binding</keyword>
<evidence type="ECO:0000256" key="11">
    <source>
        <dbReference type="ARBA" id="ARBA00039461"/>
    </source>
</evidence>
<organism evidence="15 16">
    <name type="scientific">Novipirellula caenicola</name>
    <dbReference type="NCBI Taxonomy" id="1536901"/>
    <lineage>
        <taxon>Bacteria</taxon>
        <taxon>Pseudomonadati</taxon>
        <taxon>Planctomycetota</taxon>
        <taxon>Planctomycetia</taxon>
        <taxon>Pirellulales</taxon>
        <taxon>Pirellulaceae</taxon>
        <taxon>Novipirellula</taxon>
    </lineage>
</organism>
<keyword evidence="4 15" id="KW-0418">Kinase</keyword>
<dbReference type="InterPro" id="IPR037051">
    <property type="entry name" value="4-carb_acid_sugar_kinase_N_sf"/>
</dbReference>
<dbReference type="SUPFAM" id="SSF142764">
    <property type="entry name" value="YgbK-like"/>
    <property type="match status" value="1"/>
</dbReference>
<evidence type="ECO:0000256" key="4">
    <source>
        <dbReference type="ARBA" id="ARBA00022777"/>
    </source>
</evidence>
<evidence type="ECO:0000256" key="7">
    <source>
        <dbReference type="ARBA" id="ARBA00035898"/>
    </source>
</evidence>
<evidence type="ECO:0000256" key="3">
    <source>
        <dbReference type="ARBA" id="ARBA00022741"/>
    </source>
</evidence>
<feature type="domain" description="Four-carbon acid sugar kinase N-terminal" evidence="13">
    <location>
        <begin position="14"/>
        <end position="240"/>
    </location>
</feature>
<dbReference type="InterPro" id="IPR031475">
    <property type="entry name" value="NBD_C"/>
</dbReference>
<comment type="function">
    <text evidence="9">Catalyzes the ATP-dependent phosphorylation of 3-oxo-tetronate to 3-oxo-tetronate 4-phosphate.</text>
</comment>
<dbReference type="EMBL" id="BAABRO010000015">
    <property type="protein sequence ID" value="GAA5509595.1"/>
    <property type="molecule type" value="Genomic_DNA"/>
</dbReference>
<evidence type="ECO:0000259" key="14">
    <source>
        <dbReference type="Pfam" id="PF17042"/>
    </source>
</evidence>
<dbReference type="InterPro" id="IPR010737">
    <property type="entry name" value="4-carb_acid_sugar_kinase_N"/>
</dbReference>
<dbReference type="Proteomes" id="UP001416858">
    <property type="component" value="Unassembled WGS sequence"/>
</dbReference>
<dbReference type="EC" id="2.7.1.217" evidence="10"/>
<feature type="domain" description="Four-carbon acid sugar kinase nucleotide binding" evidence="14">
    <location>
        <begin position="267"/>
        <end position="425"/>
    </location>
</feature>
<evidence type="ECO:0000256" key="12">
    <source>
        <dbReference type="ARBA" id="ARBA00041377"/>
    </source>
</evidence>
<reference evidence="15 16" key="1">
    <citation type="submission" date="2024-02" db="EMBL/GenBank/DDBJ databases">
        <title>Rhodopirellula caenicola NBRC 110016.</title>
        <authorList>
            <person name="Ichikawa N."/>
            <person name="Katano-Makiyama Y."/>
            <person name="Hidaka K."/>
        </authorList>
    </citation>
    <scope>NUCLEOTIDE SEQUENCE [LARGE SCALE GENOMIC DNA]</scope>
    <source>
        <strain evidence="15 16">NBRC 110016</strain>
    </source>
</reference>
<name>A0ABP9VWS2_9BACT</name>
<evidence type="ECO:0000256" key="5">
    <source>
        <dbReference type="ARBA" id="ARBA00022840"/>
    </source>
</evidence>
<dbReference type="Gene3D" id="3.40.50.10840">
    <property type="entry name" value="Putative sugar-binding, N-terminal domain"/>
    <property type="match status" value="1"/>
</dbReference>
<sequence>MTNKTKTTAASALLGCVADDVTGATDLAINLAQGGMRVIQWLQIPTLEDLRVHEVDAIVVALKTRSIAPPEAVSQSIAAVEVLRGHGCRRFYFKYCSTFDSTERGNIGPVAEAMIDVLGVEQTIFCPAFPRAGRTVYQGHLFVGETLLSESGMQNHPLNPMQDANLVRFLSHQVTRSVGRLRYQELADANSAAGSLQKQRRDGIAHVVVDCVEDSQLQTIATAVSDMPLVTGGSGLARHLGDAYRQSGLMQNDYATSVLQLPLGRSLILSGSCSQATNRQVAKAKSFCNTWQLDVLEIARDPGGYQRQLAAWAEASDVHRPLLIYSTDDPDGVRRVQQTLGASEAAQLIESFLGKVAVELTADVGVRRLIVAGGETSGAVVHNLGIRALAIGPEICAGVPWTRSIGGPQLAIALKSGNFGDDNFFHTALEMLA</sequence>
<dbReference type="Pfam" id="PF07005">
    <property type="entry name" value="SBD_N"/>
    <property type="match status" value="1"/>
</dbReference>
<dbReference type="RefSeq" id="WP_345686789.1">
    <property type="nucleotide sequence ID" value="NZ_BAABRO010000015.1"/>
</dbReference>
<protein>
    <recommendedName>
        <fullName evidence="11">3-oxo-tetronate kinase</fullName>
        <ecNumber evidence="10">2.7.1.217</ecNumber>
    </recommendedName>
    <alternativeName>
        <fullName evidence="12">3-dehydrotetronate 4-kinase</fullName>
    </alternativeName>
</protein>
<dbReference type="NCBIfam" id="NF043035">
    <property type="entry name" value="OxoTetrKin"/>
    <property type="match status" value="1"/>
</dbReference>
<keyword evidence="3" id="KW-0547">Nucleotide-binding</keyword>
<dbReference type="InterPro" id="IPR050007">
    <property type="entry name" value="OtnK"/>
</dbReference>
<keyword evidence="6" id="KW-0119">Carbohydrate metabolism</keyword>
<evidence type="ECO:0000259" key="13">
    <source>
        <dbReference type="Pfam" id="PF07005"/>
    </source>
</evidence>
<dbReference type="Pfam" id="PF17042">
    <property type="entry name" value="NBD_C"/>
    <property type="match status" value="1"/>
</dbReference>